<name>A0ACC0P3X0_RHOML</name>
<evidence type="ECO:0000313" key="2">
    <source>
        <dbReference type="Proteomes" id="UP001062846"/>
    </source>
</evidence>
<gene>
    <name evidence="1" type="ORF">RHMOL_Rhmol04G0174900</name>
</gene>
<proteinExistence type="predicted"/>
<comment type="caution">
    <text evidence="1">The sequence shown here is derived from an EMBL/GenBank/DDBJ whole genome shotgun (WGS) entry which is preliminary data.</text>
</comment>
<dbReference type="Proteomes" id="UP001062846">
    <property type="component" value="Chromosome 4"/>
</dbReference>
<organism evidence="1 2">
    <name type="scientific">Rhododendron molle</name>
    <name type="common">Chinese azalea</name>
    <name type="synonym">Azalea mollis</name>
    <dbReference type="NCBI Taxonomy" id="49168"/>
    <lineage>
        <taxon>Eukaryota</taxon>
        <taxon>Viridiplantae</taxon>
        <taxon>Streptophyta</taxon>
        <taxon>Embryophyta</taxon>
        <taxon>Tracheophyta</taxon>
        <taxon>Spermatophyta</taxon>
        <taxon>Magnoliopsida</taxon>
        <taxon>eudicotyledons</taxon>
        <taxon>Gunneridae</taxon>
        <taxon>Pentapetalae</taxon>
        <taxon>asterids</taxon>
        <taxon>Ericales</taxon>
        <taxon>Ericaceae</taxon>
        <taxon>Ericoideae</taxon>
        <taxon>Rhodoreae</taxon>
        <taxon>Rhododendron</taxon>
    </lineage>
</organism>
<reference evidence="1" key="1">
    <citation type="submission" date="2022-02" db="EMBL/GenBank/DDBJ databases">
        <title>Plant Genome Project.</title>
        <authorList>
            <person name="Zhang R.-G."/>
        </authorList>
    </citation>
    <scope>NUCLEOTIDE SEQUENCE</scope>
    <source>
        <strain evidence="1">AT1</strain>
    </source>
</reference>
<protein>
    <submittedName>
        <fullName evidence="1">Uncharacterized protein</fullName>
    </submittedName>
</protein>
<sequence>MIYRSAHISQIYIFESYVNCVISMRTVHFFIRTVFENCVFSMRTVYESGVFLLLL</sequence>
<dbReference type="EMBL" id="CM046391">
    <property type="protein sequence ID" value="KAI8559452.1"/>
    <property type="molecule type" value="Genomic_DNA"/>
</dbReference>
<evidence type="ECO:0000313" key="1">
    <source>
        <dbReference type="EMBL" id="KAI8559452.1"/>
    </source>
</evidence>
<accession>A0ACC0P3X0</accession>
<keyword evidence="2" id="KW-1185">Reference proteome</keyword>